<evidence type="ECO:0000256" key="2">
    <source>
        <dbReference type="ARBA" id="ARBA00022448"/>
    </source>
</evidence>
<keyword evidence="2" id="KW-0813">Transport</keyword>
<organism evidence="12 13">
    <name type="scientific">Lautropia dentalis</name>
    <dbReference type="NCBI Taxonomy" id="2490857"/>
    <lineage>
        <taxon>Bacteria</taxon>
        <taxon>Pseudomonadati</taxon>
        <taxon>Pseudomonadota</taxon>
        <taxon>Betaproteobacteria</taxon>
        <taxon>Burkholderiales</taxon>
        <taxon>Burkholderiaceae</taxon>
        <taxon>Lautropia</taxon>
    </lineage>
</organism>
<evidence type="ECO:0000256" key="7">
    <source>
        <dbReference type="ARBA" id="ARBA00023136"/>
    </source>
</evidence>
<keyword evidence="3" id="KW-0050">Antiport</keyword>
<evidence type="ECO:0000256" key="9">
    <source>
        <dbReference type="SAM" id="MobiDB-lite"/>
    </source>
</evidence>
<feature type="transmembrane region" description="Helical" evidence="10">
    <location>
        <begin position="41"/>
        <end position="59"/>
    </location>
</feature>
<dbReference type="InterPro" id="IPR018461">
    <property type="entry name" value="Na/H_Antiport_NhaC-like_C"/>
</dbReference>
<evidence type="ECO:0000256" key="4">
    <source>
        <dbReference type="ARBA" id="ARBA00022475"/>
    </source>
</evidence>
<evidence type="ECO:0000313" key="12">
    <source>
        <dbReference type="EMBL" id="RRN45306.1"/>
    </source>
</evidence>
<dbReference type="NCBIfam" id="TIGR00931">
    <property type="entry name" value="antiport_nhaC"/>
    <property type="match status" value="1"/>
</dbReference>
<dbReference type="InterPro" id="IPR004770">
    <property type="entry name" value="Na/H_antiport_NhaC"/>
</dbReference>
<feature type="transmembrane region" description="Helical" evidence="10">
    <location>
        <begin position="79"/>
        <end position="106"/>
    </location>
</feature>
<protein>
    <submittedName>
        <fullName evidence="12">Na+/H+ antiporter NhaC</fullName>
    </submittedName>
</protein>
<feature type="region of interest" description="Disordered" evidence="9">
    <location>
        <begin position="465"/>
        <end position="491"/>
    </location>
</feature>
<dbReference type="GO" id="GO:0015297">
    <property type="term" value="F:antiporter activity"/>
    <property type="evidence" value="ECO:0007669"/>
    <property type="project" value="UniProtKB-KW"/>
</dbReference>
<feature type="transmembrane region" description="Helical" evidence="10">
    <location>
        <begin position="196"/>
        <end position="214"/>
    </location>
</feature>
<feature type="transmembrane region" description="Helical" evidence="10">
    <location>
        <begin position="354"/>
        <end position="372"/>
    </location>
</feature>
<evidence type="ECO:0000256" key="10">
    <source>
        <dbReference type="SAM" id="Phobius"/>
    </source>
</evidence>
<keyword evidence="5 10" id="KW-0812">Transmembrane</keyword>
<feature type="transmembrane region" description="Helical" evidence="10">
    <location>
        <begin position="12"/>
        <end position="34"/>
    </location>
</feature>
<dbReference type="GO" id="GO:0005886">
    <property type="term" value="C:plasma membrane"/>
    <property type="evidence" value="ECO:0007669"/>
    <property type="project" value="UniProtKB-SubCell"/>
</dbReference>
<feature type="transmembrane region" description="Helical" evidence="10">
    <location>
        <begin position="113"/>
        <end position="134"/>
    </location>
</feature>
<comment type="caution">
    <text evidence="12">The sequence shown here is derived from an EMBL/GenBank/DDBJ whole genome shotgun (WGS) entry which is preliminary data.</text>
</comment>
<keyword evidence="13" id="KW-1185">Reference proteome</keyword>
<sequence length="491" mass="52175">MSQNQTINETPIPFAFALIPMLVMIIVMGICVIVLKASPHVPLLIGTATAAFIATRFGYTWNYIEEACYAGIKMALPAILIIIMIGLTIGSWIGGGIVATMVYYGLELLSPSLFLFTICAICCVVTLAIGSSWATMGTIGVAAMGIGHSINIPAPMVAGAVISGAYFGDKMSPLSDTTNLAAGITGTDLFDHIKHMLYTTIPGLVIALVAYYVMGMQFSGAHLDAGKINEVLGVLQKSFVISPWLLLVPVAVIVLIARKVPALPALAAGILMGWACHVWVQHGQIDTAVKTLQEGFKLNSGNAMVDELFNRGGIDAMMGTVSLTIVAMTFGGVMEKTGMLRALVEKILHMARNAAGLITATIASAILTNATTSEQYISILLPGRMYVEAFRKMRLKSRNLSRALEDGGTITSVLVPWNTCGVFASSMLGVTAFEYGPYAILNYSIPIIAIIMAFLGIGVQRMSPEEEAEVEREERSSREAGSSSGHQPVAG</sequence>
<feature type="transmembrane region" description="Helical" evidence="10">
    <location>
        <begin position="263"/>
        <end position="280"/>
    </location>
</feature>
<evidence type="ECO:0000256" key="5">
    <source>
        <dbReference type="ARBA" id="ARBA00022692"/>
    </source>
</evidence>
<comment type="similarity">
    <text evidence="8">Belongs to the NhaC Na(+)/H(+) (TC 2.A.35) antiporter family.</text>
</comment>
<evidence type="ECO:0000259" key="11">
    <source>
        <dbReference type="Pfam" id="PF03553"/>
    </source>
</evidence>
<reference evidence="12 13" key="1">
    <citation type="submission" date="2018-11" db="EMBL/GenBank/DDBJ databases">
        <title>Genome sequencing of Lautropia sp. KCOM 2505 (= ChDC F240).</title>
        <authorList>
            <person name="Kook J.-K."/>
            <person name="Park S.-N."/>
            <person name="Lim Y.K."/>
        </authorList>
    </citation>
    <scope>NUCLEOTIDE SEQUENCE [LARGE SCALE GENOMIC DNA]</scope>
    <source>
        <strain evidence="12 13">KCOM 2505</strain>
    </source>
</reference>
<dbReference type="InterPro" id="IPR052180">
    <property type="entry name" value="NhaC_Na-H+_Antiporter"/>
</dbReference>
<feature type="transmembrane region" description="Helical" evidence="10">
    <location>
        <begin position="314"/>
        <end position="333"/>
    </location>
</feature>
<evidence type="ECO:0000313" key="13">
    <source>
        <dbReference type="Proteomes" id="UP000270261"/>
    </source>
</evidence>
<dbReference type="AlphaFoldDB" id="A0A3R8NC79"/>
<dbReference type="Pfam" id="PF03553">
    <property type="entry name" value="Na_H_antiporter"/>
    <property type="match status" value="1"/>
</dbReference>
<evidence type="ECO:0000256" key="8">
    <source>
        <dbReference type="ARBA" id="ARBA00038435"/>
    </source>
</evidence>
<dbReference type="PANTHER" id="PTHR33451:SF3">
    <property type="entry name" value="MALATE-2H(+)_NA(+)-LACTATE ANTIPORTER"/>
    <property type="match status" value="1"/>
</dbReference>
<accession>A0A3R8NC79</accession>
<proteinExistence type="inferred from homology"/>
<evidence type="ECO:0000256" key="6">
    <source>
        <dbReference type="ARBA" id="ARBA00022989"/>
    </source>
</evidence>
<keyword evidence="6 10" id="KW-1133">Transmembrane helix</keyword>
<feature type="transmembrane region" description="Helical" evidence="10">
    <location>
        <begin position="435"/>
        <end position="457"/>
    </location>
</feature>
<evidence type="ECO:0000256" key="3">
    <source>
        <dbReference type="ARBA" id="ARBA00022449"/>
    </source>
</evidence>
<keyword evidence="7 10" id="KW-0472">Membrane</keyword>
<dbReference type="EMBL" id="RRUE01000001">
    <property type="protein sequence ID" value="RRN45306.1"/>
    <property type="molecule type" value="Genomic_DNA"/>
</dbReference>
<comment type="subcellular location">
    <subcellularLocation>
        <location evidence="1">Cell membrane</location>
        <topology evidence="1">Multi-pass membrane protein</topology>
    </subcellularLocation>
</comment>
<feature type="transmembrane region" description="Helical" evidence="10">
    <location>
        <begin position="234"/>
        <end position="256"/>
    </location>
</feature>
<dbReference type="PANTHER" id="PTHR33451">
    <property type="entry name" value="MALATE-2H(+)/NA(+)-LACTATE ANTIPORTER"/>
    <property type="match status" value="1"/>
</dbReference>
<gene>
    <name evidence="12" type="primary">nhaC</name>
    <name evidence="12" type="ORF">EHV23_03505</name>
</gene>
<evidence type="ECO:0000256" key="1">
    <source>
        <dbReference type="ARBA" id="ARBA00004651"/>
    </source>
</evidence>
<name>A0A3R8NC79_9BURK</name>
<feature type="domain" description="Na+/H+ antiporter NhaC-like C-terminal" evidence="11">
    <location>
        <begin position="164"/>
        <end position="457"/>
    </location>
</feature>
<keyword evidence="4" id="KW-1003">Cell membrane</keyword>
<dbReference type="Proteomes" id="UP000270261">
    <property type="component" value="Unassembled WGS sequence"/>
</dbReference>
<dbReference type="OrthoDB" id="9762978at2"/>
<dbReference type="RefSeq" id="WP_125094734.1">
    <property type="nucleotide sequence ID" value="NZ_RRUE01000001.1"/>
</dbReference>